<protein>
    <recommendedName>
        <fullName evidence="3">Lipoprotein</fullName>
    </recommendedName>
</protein>
<dbReference type="Proteomes" id="UP000192917">
    <property type="component" value="Unassembled WGS sequence"/>
</dbReference>
<dbReference type="AlphaFoldDB" id="A0A1Y6CEU9"/>
<proteinExistence type="predicted"/>
<dbReference type="EMBL" id="FWZX01000023">
    <property type="protein sequence ID" value="SMF60631.1"/>
    <property type="molecule type" value="Genomic_DNA"/>
</dbReference>
<accession>A0A1Y6CEU9</accession>
<organism evidence="1 2">
    <name type="scientific">Tistlia consotensis USBA 355</name>
    <dbReference type="NCBI Taxonomy" id="560819"/>
    <lineage>
        <taxon>Bacteria</taxon>
        <taxon>Pseudomonadati</taxon>
        <taxon>Pseudomonadota</taxon>
        <taxon>Alphaproteobacteria</taxon>
        <taxon>Rhodospirillales</taxon>
        <taxon>Rhodovibrionaceae</taxon>
        <taxon>Tistlia</taxon>
    </lineage>
</organism>
<reference evidence="1 2" key="1">
    <citation type="submission" date="2017-04" db="EMBL/GenBank/DDBJ databases">
        <authorList>
            <person name="Afonso C.L."/>
            <person name="Miller P.J."/>
            <person name="Scott M.A."/>
            <person name="Spackman E."/>
            <person name="Goraichik I."/>
            <person name="Dimitrov K.M."/>
            <person name="Suarez D.L."/>
            <person name="Swayne D.E."/>
        </authorList>
    </citation>
    <scope>NUCLEOTIDE SEQUENCE [LARGE SCALE GENOMIC DNA]</scope>
    <source>
        <strain evidence="1 2">USBA 355</strain>
    </source>
</reference>
<sequence length="129" mass="13849">MSLPEVRKAGRRRGTVPALGVLALAALLAGCTTDPTPTQGPKALVQPIQRATQRALVAGVTPAPQPIVVSFCYSSLVNTRKQLREDAQARCYLGKGQLQFVGEDSILAPCPLFQPVRATWLCYPAPQPR</sequence>
<dbReference type="PROSITE" id="PS51257">
    <property type="entry name" value="PROKAR_LIPOPROTEIN"/>
    <property type="match status" value="1"/>
</dbReference>
<name>A0A1Y6CEU9_9PROT</name>
<evidence type="ECO:0000313" key="2">
    <source>
        <dbReference type="Proteomes" id="UP000192917"/>
    </source>
</evidence>
<dbReference type="STRING" id="560819.SAMN05428998_12369"/>
<dbReference type="RefSeq" id="WP_085125005.1">
    <property type="nucleotide sequence ID" value="NZ_FWZX01000023.1"/>
</dbReference>
<evidence type="ECO:0000313" key="1">
    <source>
        <dbReference type="EMBL" id="SMF60631.1"/>
    </source>
</evidence>
<keyword evidence="2" id="KW-1185">Reference proteome</keyword>
<evidence type="ECO:0008006" key="3">
    <source>
        <dbReference type="Google" id="ProtNLM"/>
    </source>
</evidence>
<gene>
    <name evidence="1" type="ORF">SAMN05428998_12369</name>
</gene>